<name>A0A1Y1YK31_9FUNG</name>
<dbReference type="EMBL" id="MCFE01000118">
    <property type="protein sequence ID" value="ORX98203.1"/>
    <property type="molecule type" value="Genomic_DNA"/>
</dbReference>
<dbReference type="InParanoid" id="A0A1Y1YK31"/>
<protein>
    <submittedName>
        <fullName evidence="1">Uncharacterized protein</fullName>
    </submittedName>
</protein>
<evidence type="ECO:0000313" key="1">
    <source>
        <dbReference type="EMBL" id="ORX98203.1"/>
    </source>
</evidence>
<sequence length="300" mass="34207">MALLGTSRSLVVGVSTSRSPFSYPPDTHKAPWLHRHFFDPIRTMDLRVWGLRVHAEALVGLGTLGKPRHSSGQPNLLAMHFSDAVTAKSAPPRCDRKSLDGRCDRKSEVGTFSWIKSLLERPSIGGIPWAFHERPPVVHLIRQCWSDARIHDDPIGVRMDGLMENESRFSPSQWEFPSGWVSANQYRRNAAPSHPLRPESPYQSATLPMAPFTRANHLHHVVGFFGNSKWLECYYIQLDLCQGLAWDFTKHKDSRLSLEGSILRFQPHQSYPEVWMGPTTCRLLRGRLFLRNTHREVNEG</sequence>
<keyword evidence="2" id="KW-1185">Reference proteome</keyword>
<dbReference type="Proteomes" id="UP000193498">
    <property type="component" value="Unassembled WGS sequence"/>
</dbReference>
<evidence type="ECO:0000313" key="2">
    <source>
        <dbReference type="Proteomes" id="UP000193498"/>
    </source>
</evidence>
<gene>
    <name evidence="1" type="ORF">K493DRAFT_300053</name>
</gene>
<reference evidence="1 2" key="1">
    <citation type="submission" date="2016-07" db="EMBL/GenBank/DDBJ databases">
        <title>Pervasive Adenine N6-methylation of Active Genes in Fungi.</title>
        <authorList>
            <consortium name="DOE Joint Genome Institute"/>
            <person name="Mondo S.J."/>
            <person name="Dannebaum R.O."/>
            <person name="Kuo R.C."/>
            <person name="Labutti K."/>
            <person name="Haridas S."/>
            <person name="Kuo A."/>
            <person name="Salamov A."/>
            <person name="Ahrendt S.R."/>
            <person name="Lipzen A."/>
            <person name="Sullivan W."/>
            <person name="Andreopoulos W.B."/>
            <person name="Clum A."/>
            <person name="Lindquist E."/>
            <person name="Daum C."/>
            <person name="Ramamoorthy G.K."/>
            <person name="Gryganskyi A."/>
            <person name="Culley D."/>
            <person name="Magnuson J.K."/>
            <person name="James T.Y."/>
            <person name="O'Malley M.A."/>
            <person name="Stajich J.E."/>
            <person name="Spatafora J.W."/>
            <person name="Visel A."/>
            <person name="Grigoriev I.V."/>
        </authorList>
    </citation>
    <scope>NUCLEOTIDE SEQUENCE [LARGE SCALE GENOMIC DNA]</scope>
    <source>
        <strain evidence="1 2">CBS 931.73</strain>
    </source>
</reference>
<comment type="caution">
    <text evidence="1">The sequence shown here is derived from an EMBL/GenBank/DDBJ whole genome shotgun (WGS) entry which is preliminary data.</text>
</comment>
<accession>A0A1Y1YK31</accession>
<dbReference type="AlphaFoldDB" id="A0A1Y1YK31"/>
<organism evidence="1 2">
    <name type="scientific">Basidiobolus meristosporus CBS 931.73</name>
    <dbReference type="NCBI Taxonomy" id="1314790"/>
    <lineage>
        <taxon>Eukaryota</taxon>
        <taxon>Fungi</taxon>
        <taxon>Fungi incertae sedis</taxon>
        <taxon>Zoopagomycota</taxon>
        <taxon>Entomophthoromycotina</taxon>
        <taxon>Basidiobolomycetes</taxon>
        <taxon>Basidiobolales</taxon>
        <taxon>Basidiobolaceae</taxon>
        <taxon>Basidiobolus</taxon>
    </lineage>
</organism>
<proteinExistence type="predicted"/>